<dbReference type="AlphaFoldDB" id="A0A1X6MPR8"/>
<feature type="non-terminal residue" evidence="1">
    <location>
        <position position="131"/>
    </location>
</feature>
<organism evidence="1 2">
    <name type="scientific">Postia placenta MAD-698-R-SB12</name>
    <dbReference type="NCBI Taxonomy" id="670580"/>
    <lineage>
        <taxon>Eukaryota</taxon>
        <taxon>Fungi</taxon>
        <taxon>Dikarya</taxon>
        <taxon>Basidiomycota</taxon>
        <taxon>Agaricomycotina</taxon>
        <taxon>Agaricomycetes</taxon>
        <taxon>Polyporales</taxon>
        <taxon>Adustoporiaceae</taxon>
        <taxon>Rhodonia</taxon>
    </lineage>
</organism>
<reference evidence="1 2" key="1">
    <citation type="submission" date="2017-04" db="EMBL/GenBank/DDBJ databases">
        <title>Genome Sequence of the Model Brown-Rot Fungus Postia placenta SB12.</title>
        <authorList>
            <consortium name="DOE Joint Genome Institute"/>
            <person name="Gaskell J."/>
            <person name="Kersten P."/>
            <person name="Larrondo L.F."/>
            <person name="Canessa P."/>
            <person name="Martinez D."/>
            <person name="Hibbett D."/>
            <person name="Schmoll M."/>
            <person name="Kubicek C.P."/>
            <person name="Martinez A.T."/>
            <person name="Yadav J."/>
            <person name="Master E."/>
            <person name="Magnuson J.K."/>
            <person name="James T."/>
            <person name="Yaver D."/>
            <person name="Berka R."/>
            <person name="Labutti K."/>
            <person name="Lipzen A."/>
            <person name="Aerts A."/>
            <person name="Barry K."/>
            <person name="Henrissat B."/>
            <person name="Blanchette R."/>
            <person name="Grigoriev I."/>
            <person name="Cullen D."/>
        </authorList>
    </citation>
    <scope>NUCLEOTIDE SEQUENCE [LARGE SCALE GENOMIC DNA]</scope>
    <source>
        <strain evidence="1 2">MAD-698-R-SB12</strain>
    </source>
</reference>
<proteinExistence type="predicted"/>
<dbReference type="STRING" id="670580.A0A1X6MPR8"/>
<dbReference type="EMBL" id="KZ110605">
    <property type="protein sequence ID" value="OSX58401.1"/>
    <property type="molecule type" value="Genomic_DNA"/>
</dbReference>
<dbReference type="RefSeq" id="XP_024335195.1">
    <property type="nucleotide sequence ID" value="XM_024483489.1"/>
</dbReference>
<name>A0A1X6MPR8_9APHY</name>
<accession>A0A1X6MPR8</accession>
<dbReference type="OrthoDB" id="2151789at2759"/>
<dbReference type="Proteomes" id="UP000194127">
    <property type="component" value="Unassembled WGS sequence"/>
</dbReference>
<evidence type="ECO:0000313" key="1">
    <source>
        <dbReference type="EMBL" id="OSX58401.1"/>
    </source>
</evidence>
<sequence>GGIILTVGEFDLLANATANFYANVTDPKASIISTFNYEDGIVRCYVLAVNIFYDGPSPPDGIFDEFLAIPALDQDISTRSFLSLILTAPSNATTGVHLAVRRGYFDTVSLYEITPSIMTAVVNETQVCIKY</sequence>
<feature type="non-terminal residue" evidence="1">
    <location>
        <position position="1"/>
    </location>
</feature>
<dbReference type="GeneID" id="36328438"/>
<keyword evidence="2" id="KW-1185">Reference proteome</keyword>
<gene>
    <name evidence="1" type="ORF">POSPLADRAFT_1117777</name>
</gene>
<protein>
    <submittedName>
        <fullName evidence="1">Uncharacterized protein</fullName>
    </submittedName>
</protein>
<evidence type="ECO:0000313" key="2">
    <source>
        <dbReference type="Proteomes" id="UP000194127"/>
    </source>
</evidence>